<dbReference type="RefSeq" id="WP_055294843.1">
    <property type="nucleotide sequence ID" value="NZ_FTPR01000002.1"/>
</dbReference>
<name>A0A1R3X9N9_9RHOB</name>
<evidence type="ECO:0000256" key="6">
    <source>
        <dbReference type="SAM" id="Coils"/>
    </source>
</evidence>
<keyword evidence="3 7" id="KW-0812">Transmembrane</keyword>
<dbReference type="GO" id="GO:0004713">
    <property type="term" value="F:protein tyrosine kinase activity"/>
    <property type="evidence" value="ECO:0007669"/>
    <property type="project" value="TreeGrafter"/>
</dbReference>
<evidence type="ECO:0000259" key="8">
    <source>
        <dbReference type="Pfam" id="PF02706"/>
    </source>
</evidence>
<evidence type="ECO:0000256" key="7">
    <source>
        <dbReference type="SAM" id="Phobius"/>
    </source>
</evidence>
<evidence type="ECO:0000256" key="3">
    <source>
        <dbReference type="ARBA" id="ARBA00022692"/>
    </source>
</evidence>
<dbReference type="InterPro" id="IPR050445">
    <property type="entry name" value="Bact_polysacc_biosynth/exp"/>
</dbReference>
<dbReference type="Pfam" id="PF02706">
    <property type="entry name" value="Wzz"/>
    <property type="match status" value="1"/>
</dbReference>
<feature type="coiled-coil region" evidence="6">
    <location>
        <begin position="167"/>
        <end position="237"/>
    </location>
</feature>
<keyword evidence="4 7" id="KW-1133">Transmembrane helix</keyword>
<dbReference type="PANTHER" id="PTHR32309">
    <property type="entry name" value="TYROSINE-PROTEIN KINASE"/>
    <property type="match status" value="1"/>
</dbReference>
<dbReference type="InterPro" id="IPR003856">
    <property type="entry name" value="LPS_length_determ_N"/>
</dbReference>
<accession>A0A1R3X9N9</accession>
<reference evidence="10" key="1">
    <citation type="submission" date="2017-01" db="EMBL/GenBank/DDBJ databases">
        <authorList>
            <person name="Varghese N."/>
            <person name="Submissions S."/>
        </authorList>
    </citation>
    <scope>NUCLEOTIDE SEQUENCE [LARGE SCALE GENOMIC DNA]</scope>
    <source>
        <strain evidence="10">DSM 29591</strain>
    </source>
</reference>
<evidence type="ECO:0000256" key="4">
    <source>
        <dbReference type="ARBA" id="ARBA00022989"/>
    </source>
</evidence>
<dbReference type="Proteomes" id="UP000186997">
    <property type="component" value="Unassembled WGS sequence"/>
</dbReference>
<feature type="coiled-coil region" evidence="6">
    <location>
        <begin position="320"/>
        <end position="378"/>
    </location>
</feature>
<dbReference type="EMBL" id="FTPR01000002">
    <property type="protein sequence ID" value="SIT87299.1"/>
    <property type="molecule type" value="Genomic_DNA"/>
</dbReference>
<feature type="transmembrane region" description="Helical" evidence="7">
    <location>
        <begin position="475"/>
        <end position="495"/>
    </location>
</feature>
<dbReference type="AlphaFoldDB" id="A0A1R3X9N9"/>
<evidence type="ECO:0000256" key="5">
    <source>
        <dbReference type="ARBA" id="ARBA00023136"/>
    </source>
</evidence>
<evidence type="ECO:0000256" key="1">
    <source>
        <dbReference type="ARBA" id="ARBA00004651"/>
    </source>
</evidence>
<keyword evidence="10" id="KW-1185">Reference proteome</keyword>
<dbReference type="OrthoDB" id="8114194at2"/>
<evidence type="ECO:0000313" key="9">
    <source>
        <dbReference type="EMBL" id="SIT87299.1"/>
    </source>
</evidence>
<dbReference type="STRING" id="287098.SAMN05421665_2342"/>
<sequence length="516" mass="57145">MDLKFYLAVFWRRFPYVLILLALGTAAGLTVALTQKPIYVAEARLVVESQQIPDELAASTVRTDAAEQLQIIQQRIFTRDNLLDMANRLGVYTETDATEDRLRPDEKVEDMSARINVDLGGRSAAIIVRVSFDDPLPDRAAAVVNEIVTLILQENIEMRTTVSGQTLDFFAQETEQLEQELSQMRGQILAFQEANLEALPDSLEFRRSQQAAAAERILELDRERIQLRERRDRLVQLFEQTGEVGLLGVAARTPEEAELQDLLDELTRASALLSPDNPRIGILQAQVAALERIVAAQQAAASNGTLDTEGAPLTPFALQLADLEGQIAFIDEQKALIEQNLDELSASIAATPGNALTLATLERNFENLRTQYDRAVQNRAIAEVGDTIEALSKGQRITVIEQAIPPTSPTRPNRRLIAATGVAAGLGMGFGLIVLLELLNTAVRRPADIVDGLKITPFMTMPYIRTRGQIWRRRLLVLAALAVVFLGVPAAVWYIDENIQPLQPIFDEMLRRVGLE</sequence>
<dbReference type="GO" id="GO:0005886">
    <property type="term" value="C:plasma membrane"/>
    <property type="evidence" value="ECO:0007669"/>
    <property type="project" value="UniProtKB-SubCell"/>
</dbReference>
<feature type="transmembrane region" description="Helical" evidence="7">
    <location>
        <begin position="416"/>
        <end position="436"/>
    </location>
</feature>
<feature type="domain" description="Polysaccharide chain length determinant N-terminal" evidence="8">
    <location>
        <begin position="1"/>
        <end position="74"/>
    </location>
</feature>
<organism evidence="9 10">
    <name type="scientific">Yoonia rosea</name>
    <dbReference type="NCBI Taxonomy" id="287098"/>
    <lineage>
        <taxon>Bacteria</taxon>
        <taxon>Pseudomonadati</taxon>
        <taxon>Pseudomonadota</taxon>
        <taxon>Alphaproteobacteria</taxon>
        <taxon>Rhodobacterales</taxon>
        <taxon>Paracoccaceae</taxon>
        <taxon>Yoonia</taxon>
    </lineage>
</organism>
<evidence type="ECO:0000313" key="10">
    <source>
        <dbReference type="Proteomes" id="UP000186997"/>
    </source>
</evidence>
<comment type="subcellular location">
    <subcellularLocation>
        <location evidence="1">Cell membrane</location>
        <topology evidence="1">Multi-pass membrane protein</topology>
    </subcellularLocation>
</comment>
<protein>
    <submittedName>
        <fullName evidence="9">Uncharacterized protein involved in exopolysaccharide biosynthesis</fullName>
    </submittedName>
</protein>
<gene>
    <name evidence="9" type="ORF">SAMN05421665_2342</name>
</gene>
<proteinExistence type="predicted"/>
<keyword evidence="2" id="KW-1003">Cell membrane</keyword>
<dbReference type="PANTHER" id="PTHR32309:SF13">
    <property type="entry name" value="FERRIC ENTEROBACTIN TRANSPORT PROTEIN FEPE"/>
    <property type="match status" value="1"/>
</dbReference>
<evidence type="ECO:0000256" key="2">
    <source>
        <dbReference type="ARBA" id="ARBA00022475"/>
    </source>
</evidence>
<keyword evidence="5 7" id="KW-0472">Membrane</keyword>
<keyword evidence="6" id="KW-0175">Coiled coil</keyword>